<gene>
    <name evidence="1" type="ORF">EZS28_014293</name>
</gene>
<protein>
    <submittedName>
        <fullName evidence="1">Uncharacterized protein</fullName>
    </submittedName>
</protein>
<dbReference type="AlphaFoldDB" id="A0A5J4W5P9"/>
<comment type="caution">
    <text evidence="1">The sequence shown here is derived from an EMBL/GenBank/DDBJ whole genome shotgun (WGS) entry which is preliminary data.</text>
</comment>
<reference evidence="1 2" key="1">
    <citation type="submission" date="2019-03" db="EMBL/GenBank/DDBJ databases">
        <title>Single cell metagenomics reveals metabolic interactions within the superorganism composed of flagellate Streblomastix strix and complex community of Bacteroidetes bacteria on its surface.</title>
        <authorList>
            <person name="Treitli S.C."/>
            <person name="Kolisko M."/>
            <person name="Husnik F."/>
            <person name="Keeling P."/>
            <person name="Hampl V."/>
        </authorList>
    </citation>
    <scope>NUCLEOTIDE SEQUENCE [LARGE SCALE GENOMIC DNA]</scope>
    <source>
        <strain evidence="1">ST1C</strain>
    </source>
</reference>
<dbReference type="EMBL" id="SNRW01003313">
    <property type="protein sequence ID" value="KAA6390177.1"/>
    <property type="molecule type" value="Genomic_DNA"/>
</dbReference>
<sequence>MEQESMGQTVKKIDNLEEGLMIAMVPHSIEVAAGPGSDEMIIETSSDNSVGRKAGRDQYGNRTYSSLTFLHETKKIDFNSVPKQT</sequence>
<organism evidence="1 2">
    <name type="scientific">Streblomastix strix</name>
    <dbReference type="NCBI Taxonomy" id="222440"/>
    <lineage>
        <taxon>Eukaryota</taxon>
        <taxon>Metamonada</taxon>
        <taxon>Preaxostyla</taxon>
        <taxon>Oxymonadida</taxon>
        <taxon>Streblomastigidae</taxon>
        <taxon>Streblomastix</taxon>
    </lineage>
</organism>
<accession>A0A5J4W5P9</accession>
<evidence type="ECO:0000313" key="1">
    <source>
        <dbReference type="EMBL" id="KAA6390177.1"/>
    </source>
</evidence>
<proteinExistence type="predicted"/>
<dbReference type="Proteomes" id="UP000324800">
    <property type="component" value="Unassembled WGS sequence"/>
</dbReference>
<evidence type="ECO:0000313" key="2">
    <source>
        <dbReference type="Proteomes" id="UP000324800"/>
    </source>
</evidence>
<name>A0A5J4W5P9_9EUKA</name>